<keyword evidence="10" id="KW-1185">Reference proteome</keyword>
<dbReference type="PANTHER" id="PTHR48416:SF1">
    <property type="entry name" value="CYTOCHROME C OXIDASE SUBUNIT 6C"/>
    <property type="match status" value="1"/>
</dbReference>
<evidence type="ECO:0000256" key="6">
    <source>
        <dbReference type="ARBA" id="ARBA00022989"/>
    </source>
</evidence>
<dbReference type="GeneID" id="118503597"/>
<evidence type="ECO:0000256" key="8">
    <source>
        <dbReference type="ARBA" id="ARBA00023136"/>
    </source>
</evidence>
<sequence length="80" mass="9328">MSEEVTYRIPKPARMRGLHNVIVKRNLIMAIALVTTAVISIKMLRNEPRKRDYAEFYKNYDANKAFQRMKDAGLLQSVQD</sequence>
<dbReference type="Gene3D" id="4.10.93.10">
    <property type="entry name" value="Mitochondrial cytochrome c oxidase subunit VIc/VIIs"/>
    <property type="match status" value="1"/>
</dbReference>
<dbReference type="GO" id="GO:0005743">
    <property type="term" value="C:mitochondrial inner membrane"/>
    <property type="evidence" value="ECO:0007669"/>
    <property type="project" value="UniProtKB-SubCell"/>
</dbReference>
<evidence type="ECO:0000256" key="4">
    <source>
        <dbReference type="ARBA" id="ARBA00022692"/>
    </source>
</evidence>
<keyword evidence="6" id="KW-1133">Transmembrane helix</keyword>
<dbReference type="InterPro" id="IPR037169">
    <property type="entry name" value="Cytochrome_c_oxidase_VIc_sf"/>
</dbReference>
<comment type="pathway">
    <text evidence="2">Energy metabolism; oxidative phosphorylation.</text>
</comment>
<dbReference type="AlphaFoldDB" id="A0A182Y615"/>
<dbReference type="VEuPathDB" id="VectorBase:ASTEI20_037355"/>
<comment type="subcellular location">
    <subcellularLocation>
        <location evidence="1">Mitochondrion inner membrane</location>
        <topology evidence="1">Single-pass membrane protein</topology>
    </subcellularLocation>
</comment>
<comment type="similarity">
    <text evidence="3">Belongs to the cytochrome c oxidase subunit 6c family.</text>
</comment>
<reference evidence="10" key="1">
    <citation type="journal article" date="2014" name="Genome Biol.">
        <title>Genome analysis of a major urban malaria vector mosquito, Anopheles stephensi.</title>
        <authorList>
            <person name="Jiang X."/>
            <person name="Peery A."/>
            <person name="Hall A.B."/>
            <person name="Sharma A."/>
            <person name="Chen X.G."/>
            <person name="Waterhouse R.M."/>
            <person name="Komissarov A."/>
            <person name="Riehle M.M."/>
            <person name="Shouche Y."/>
            <person name="Sharakhova M.V."/>
            <person name="Lawson D."/>
            <person name="Pakpour N."/>
            <person name="Arensburger P."/>
            <person name="Davidson V.L."/>
            <person name="Eiglmeier K."/>
            <person name="Emrich S."/>
            <person name="George P."/>
            <person name="Kennedy R.C."/>
            <person name="Mane S.P."/>
            <person name="Maslen G."/>
            <person name="Oringanje C."/>
            <person name="Qi Y."/>
            <person name="Settlage R."/>
            <person name="Tojo M."/>
            <person name="Tubio J.M."/>
            <person name="Unger M.F."/>
            <person name="Wang B."/>
            <person name="Vernick K.D."/>
            <person name="Ribeiro J.M."/>
            <person name="James A.A."/>
            <person name="Michel K."/>
            <person name="Riehle M.A."/>
            <person name="Luckhart S."/>
            <person name="Sharakhov I.V."/>
            <person name="Tu Z."/>
        </authorList>
    </citation>
    <scope>NUCLEOTIDE SEQUENCE [LARGE SCALE GENOMIC DNA]</scope>
    <source>
        <strain evidence="10">Indian</strain>
    </source>
</reference>
<evidence type="ECO:0000256" key="2">
    <source>
        <dbReference type="ARBA" id="ARBA00004673"/>
    </source>
</evidence>
<dbReference type="Proteomes" id="UP000076408">
    <property type="component" value="Unassembled WGS sequence"/>
</dbReference>
<dbReference type="RefSeq" id="XP_035892944.1">
    <property type="nucleotide sequence ID" value="XM_036037051.1"/>
</dbReference>
<evidence type="ECO:0000313" key="9">
    <source>
        <dbReference type="EnsemblMetazoa" id="ASTEI03901-PA"/>
    </source>
</evidence>
<dbReference type="STRING" id="30069.A0A182Y615"/>
<evidence type="ECO:0000313" key="10">
    <source>
        <dbReference type="Proteomes" id="UP000076408"/>
    </source>
</evidence>
<dbReference type="Pfam" id="PF02937">
    <property type="entry name" value="COX6C"/>
    <property type="match status" value="1"/>
</dbReference>
<dbReference type="InterPro" id="IPR051389">
    <property type="entry name" value="Cytochrome_c_oxidase_VIc"/>
</dbReference>
<dbReference type="KEGG" id="aste:118503597"/>
<dbReference type="VEuPathDB" id="VectorBase:ASTE004982"/>
<organism evidence="9 10">
    <name type="scientific">Anopheles stephensi</name>
    <name type="common">Indo-Pakistan malaria mosquito</name>
    <dbReference type="NCBI Taxonomy" id="30069"/>
    <lineage>
        <taxon>Eukaryota</taxon>
        <taxon>Metazoa</taxon>
        <taxon>Ecdysozoa</taxon>
        <taxon>Arthropoda</taxon>
        <taxon>Hexapoda</taxon>
        <taxon>Insecta</taxon>
        <taxon>Pterygota</taxon>
        <taxon>Neoptera</taxon>
        <taxon>Endopterygota</taxon>
        <taxon>Diptera</taxon>
        <taxon>Nematocera</taxon>
        <taxon>Culicoidea</taxon>
        <taxon>Culicidae</taxon>
        <taxon>Anophelinae</taxon>
        <taxon>Anopheles</taxon>
    </lineage>
</organism>
<dbReference type="PANTHER" id="PTHR48416">
    <property type="entry name" value="CYTOCHROME C OXIDASE SUBUNIT 6C"/>
    <property type="match status" value="1"/>
</dbReference>
<dbReference type="VEuPathDB" id="VectorBase:ASTEI03901"/>
<proteinExistence type="inferred from homology"/>
<name>A0A182Y615_ANOST</name>
<keyword evidence="4" id="KW-0812">Transmembrane</keyword>
<dbReference type="InterPro" id="IPR034884">
    <property type="entry name" value="Cytochrome_c_oxidase_VIc/VIIs"/>
</dbReference>
<evidence type="ECO:0000256" key="7">
    <source>
        <dbReference type="ARBA" id="ARBA00023128"/>
    </source>
</evidence>
<evidence type="ECO:0000256" key="5">
    <source>
        <dbReference type="ARBA" id="ARBA00022792"/>
    </source>
</evidence>
<evidence type="ECO:0000256" key="3">
    <source>
        <dbReference type="ARBA" id="ARBA00007204"/>
    </source>
</evidence>
<protein>
    <submittedName>
        <fullName evidence="9">Uncharacterized protein</fullName>
    </submittedName>
</protein>
<keyword evidence="5" id="KW-0999">Mitochondrion inner membrane</keyword>
<dbReference type="OMA" id="LMMTISI"/>
<accession>A0A182Y615</accession>
<evidence type="ECO:0000256" key="1">
    <source>
        <dbReference type="ARBA" id="ARBA00004434"/>
    </source>
</evidence>
<keyword evidence="8" id="KW-0472">Membrane</keyword>
<dbReference type="EnsemblMetazoa" id="ASTEI03901-RA">
    <property type="protein sequence ID" value="ASTEI03901-PA"/>
    <property type="gene ID" value="ASTEI03901"/>
</dbReference>
<dbReference type="OrthoDB" id="10051322at2759"/>
<keyword evidence="7" id="KW-0496">Mitochondrion</keyword>
<dbReference type="SUPFAM" id="SSF81415">
    <property type="entry name" value="Mitochondrial cytochrome c oxidase subunit VIc"/>
    <property type="match status" value="1"/>
</dbReference>
<reference evidence="9" key="2">
    <citation type="submission" date="2020-05" db="UniProtKB">
        <authorList>
            <consortium name="EnsemblMetazoa"/>
        </authorList>
    </citation>
    <scope>IDENTIFICATION</scope>
    <source>
        <strain evidence="9">Indian</strain>
    </source>
</reference>